<keyword evidence="2" id="KW-0472">Membrane</keyword>
<dbReference type="OrthoDB" id="5405781at2759"/>
<feature type="transmembrane region" description="Helical" evidence="2">
    <location>
        <begin position="446"/>
        <end position="470"/>
    </location>
</feature>
<reference evidence="4 5" key="2">
    <citation type="journal article" date="2021" name="Curr. Genet.">
        <title>Genetic response to nitrogen starvation in the aggressive Eucalyptus foliar pathogen Teratosphaeria destructans.</title>
        <authorList>
            <person name="Havenga M."/>
            <person name="Wingfield B.D."/>
            <person name="Wingfield M.J."/>
            <person name="Dreyer L.L."/>
            <person name="Roets F."/>
            <person name="Aylward J."/>
        </authorList>
    </citation>
    <scope>NUCLEOTIDE SEQUENCE [LARGE SCALE GENOMIC DNA]</scope>
    <source>
        <strain evidence="4">CMW44962</strain>
    </source>
</reference>
<name>A0A9W7W2Y2_9PEZI</name>
<dbReference type="Proteomes" id="UP001138500">
    <property type="component" value="Unassembled WGS sequence"/>
</dbReference>
<feature type="domain" description="Acyltransferase 3" evidence="3">
    <location>
        <begin position="61"/>
        <end position="422"/>
    </location>
</feature>
<keyword evidence="2" id="KW-0812">Transmembrane</keyword>
<evidence type="ECO:0000313" key="4">
    <source>
        <dbReference type="EMBL" id="KAH9828171.1"/>
    </source>
</evidence>
<feature type="transmembrane region" description="Helical" evidence="2">
    <location>
        <begin position="157"/>
        <end position="178"/>
    </location>
</feature>
<feature type="transmembrane region" description="Helical" evidence="2">
    <location>
        <begin position="103"/>
        <end position="127"/>
    </location>
</feature>
<proteinExistence type="predicted"/>
<dbReference type="GO" id="GO:0016747">
    <property type="term" value="F:acyltransferase activity, transferring groups other than amino-acyl groups"/>
    <property type="evidence" value="ECO:0007669"/>
    <property type="project" value="InterPro"/>
</dbReference>
<feature type="transmembrane region" description="Helical" evidence="2">
    <location>
        <begin position="252"/>
        <end position="271"/>
    </location>
</feature>
<sequence length="510" mass="56305">MASTKIIEDGILKDYAAVSDADIPPIPTLPAVRDRGPHDRPCEGHTKASLLSRHSSATSHLDGLRGLAATFVFIQHLVGGFDLNVHERGFGENGNYYLASLPFIRLIFSGGSAAVTVFFVLSGYVLAKSPLTVLRDGKQSTLNKGLLSSVVRRPFRLYLPVIAITGLTAVLVQFPTIMPSVAFVKALPSFEEQLGHWFRETVKYLWPFQAHSPYYPYSQVIWTIPEELKGSLLIYFCTALYSWVFHRRAPNVVVPVLFAAAVVLLLAFGKWDNACFLAGMAVCHWDVFWHNEGNLLPLSVTDGLSVNVKRAARKYRAYAMTVLSLYLLSQPARSGDPVSSSQAPGYKTLHRLIPSAYSDWDYYRYWHSYGSILLLYSLLSLDATSPIRTFLTSRPLLYLGRISFMLYLVHIPVFGTLAGRVGAMFGNVSLGSPPSFWNDRLWIPDIGPAGCSSRFIASVAVLLPITIGVAELGTRYIDRPSITVGKRLAQRLGLEARQTVPSTADVKTTA</sequence>
<feature type="transmembrane region" description="Helical" evidence="2">
    <location>
        <begin position="228"/>
        <end position="245"/>
    </location>
</feature>
<dbReference type="AlphaFoldDB" id="A0A9W7W2Y2"/>
<protein>
    <submittedName>
        <fullName evidence="4">Acyltransferase</fullName>
    </submittedName>
</protein>
<keyword evidence="2" id="KW-1133">Transmembrane helix</keyword>
<dbReference type="PANTHER" id="PTHR23028:SF134">
    <property type="entry name" value="PUTATIVE (AFU_ORTHOLOGUE AFUA_4G08520)-RELATED"/>
    <property type="match status" value="1"/>
</dbReference>
<gene>
    <name evidence="4" type="ORF">Tdes44962_MAKER02534</name>
</gene>
<reference evidence="4 5" key="1">
    <citation type="journal article" date="2018" name="IMA Fungus">
        <title>IMA Genome-F 10: Nine draft genome sequences of Claviceps purpurea s.lat., including C. arundinis, C. humidiphila, and C. cf. spartinae, pseudomolecules for the pitch canker pathogen Fusarium circinatum, draft genome of Davidsoniella eucalypti, Grosmannia galeiformis, Quambalaria eucalypti, and Teratosphaeria destructans.</title>
        <authorList>
            <person name="Wingfield B.D."/>
            <person name="Liu M."/>
            <person name="Nguyen H.D."/>
            <person name="Lane F.A."/>
            <person name="Morgan S.W."/>
            <person name="De Vos L."/>
            <person name="Wilken P.M."/>
            <person name="Duong T.A."/>
            <person name="Aylward J."/>
            <person name="Coetzee M.P."/>
            <person name="Dadej K."/>
            <person name="De Beer Z.W."/>
            <person name="Findlay W."/>
            <person name="Havenga M."/>
            <person name="Kolarik M."/>
            <person name="Menzies J.G."/>
            <person name="Naidoo K."/>
            <person name="Pochopski O."/>
            <person name="Shoukouhi P."/>
            <person name="Santana Q.C."/>
            <person name="Seifert K.A."/>
            <person name="Soal N."/>
            <person name="Steenkamp E.T."/>
            <person name="Tatham C.T."/>
            <person name="van der Nest M.A."/>
            <person name="Wingfield M.J."/>
        </authorList>
    </citation>
    <scope>NUCLEOTIDE SEQUENCE [LARGE SCALE GENOMIC DNA]</scope>
    <source>
        <strain evidence="4">CMW44962</strain>
    </source>
</reference>
<evidence type="ECO:0000256" key="2">
    <source>
        <dbReference type="SAM" id="Phobius"/>
    </source>
</evidence>
<feature type="compositionally biased region" description="Basic and acidic residues" evidence="1">
    <location>
        <begin position="32"/>
        <end position="46"/>
    </location>
</feature>
<dbReference type="InterPro" id="IPR050879">
    <property type="entry name" value="Acyltransferase_3"/>
</dbReference>
<dbReference type="PANTHER" id="PTHR23028">
    <property type="entry name" value="ACETYLTRANSFERASE"/>
    <property type="match status" value="1"/>
</dbReference>
<feature type="transmembrane region" description="Helical" evidence="2">
    <location>
        <begin position="365"/>
        <end position="383"/>
    </location>
</feature>
<feature type="region of interest" description="Disordered" evidence="1">
    <location>
        <begin position="29"/>
        <end position="49"/>
    </location>
</feature>
<dbReference type="InterPro" id="IPR002656">
    <property type="entry name" value="Acyl_transf_3_dom"/>
</dbReference>
<evidence type="ECO:0000256" key="1">
    <source>
        <dbReference type="SAM" id="MobiDB-lite"/>
    </source>
</evidence>
<organism evidence="4 5">
    <name type="scientific">Teratosphaeria destructans</name>
    <dbReference type="NCBI Taxonomy" id="418781"/>
    <lineage>
        <taxon>Eukaryota</taxon>
        <taxon>Fungi</taxon>
        <taxon>Dikarya</taxon>
        <taxon>Ascomycota</taxon>
        <taxon>Pezizomycotina</taxon>
        <taxon>Dothideomycetes</taxon>
        <taxon>Dothideomycetidae</taxon>
        <taxon>Mycosphaerellales</taxon>
        <taxon>Teratosphaeriaceae</taxon>
        <taxon>Teratosphaeria</taxon>
    </lineage>
</organism>
<comment type="caution">
    <text evidence="4">The sequence shown here is derived from an EMBL/GenBank/DDBJ whole genome shotgun (WGS) entry which is preliminary data.</text>
</comment>
<keyword evidence="5" id="KW-1185">Reference proteome</keyword>
<accession>A0A9W7W2Y2</accession>
<keyword evidence="4" id="KW-0808">Transferase</keyword>
<feature type="transmembrane region" description="Helical" evidence="2">
    <location>
        <begin position="404"/>
        <end position="426"/>
    </location>
</feature>
<dbReference type="Pfam" id="PF01757">
    <property type="entry name" value="Acyl_transf_3"/>
    <property type="match status" value="1"/>
</dbReference>
<dbReference type="EMBL" id="RIBY02001778">
    <property type="protein sequence ID" value="KAH9828171.1"/>
    <property type="molecule type" value="Genomic_DNA"/>
</dbReference>
<evidence type="ECO:0000313" key="5">
    <source>
        <dbReference type="Proteomes" id="UP001138500"/>
    </source>
</evidence>
<evidence type="ECO:0000259" key="3">
    <source>
        <dbReference type="Pfam" id="PF01757"/>
    </source>
</evidence>
<keyword evidence="4" id="KW-0012">Acyltransferase</keyword>